<gene>
    <name evidence="1" type="ORF">CPB84DRAFT_1748696</name>
</gene>
<reference evidence="1" key="1">
    <citation type="submission" date="2020-11" db="EMBL/GenBank/DDBJ databases">
        <authorList>
            <consortium name="DOE Joint Genome Institute"/>
            <person name="Ahrendt S."/>
            <person name="Riley R."/>
            <person name="Andreopoulos W."/>
            <person name="LaButti K."/>
            <person name="Pangilinan J."/>
            <person name="Ruiz-duenas F.J."/>
            <person name="Barrasa J.M."/>
            <person name="Sanchez-Garcia M."/>
            <person name="Camarero S."/>
            <person name="Miyauchi S."/>
            <person name="Serrano A."/>
            <person name="Linde D."/>
            <person name="Babiker R."/>
            <person name="Drula E."/>
            <person name="Ayuso-Fernandez I."/>
            <person name="Pacheco R."/>
            <person name="Padilla G."/>
            <person name="Ferreira P."/>
            <person name="Barriuso J."/>
            <person name="Kellner H."/>
            <person name="Castanera R."/>
            <person name="Alfaro M."/>
            <person name="Ramirez L."/>
            <person name="Pisabarro A.G."/>
            <person name="Kuo A."/>
            <person name="Tritt A."/>
            <person name="Lipzen A."/>
            <person name="He G."/>
            <person name="Yan M."/>
            <person name="Ng V."/>
            <person name="Cullen D."/>
            <person name="Martin F."/>
            <person name="Rosso M.-N."/>
            <person name="Henrissat B."/>
            <person name="Hibbett D."/>
            <person name="Martinez A.T."/>
            <person name="Grigoriev I.V."/>
        </authorList>
    </citation>
    <scope>NUCLEOTIDE SEQUENCE</scope>
    <source>
        <strain evidence="1">AH 44721</strain>
    </source>
</reference>
<comment type="caution">
    <text evidence="1">The sequence shown here is derived from an EMBL/GenBank/DDBJ whole genome shotgun (WGS) entry which is preliminary data.</text>
</comment>
<dbReference type="EMBL" id="JADNYJ010000068">
    <property type="protein sequence ID" value="KAF8892796.1"/>
    <property type="molecule type" value="Genomic_DNA"/>
</dbReference>
<proteinExistence type="predicted"/>
<protein>
    <submittedName>
        <fullName evidence="1">Uncharacterized protein</fullName>
    </submittedName>
</protein>
<dbReference type="AlphaFoldDB" id="A0A9P5NM80"/>
<organism evidence="1 2">
    <name type="scientific">Gymnopilus junonius</name>
    <name type="common">Spectacular rustgill mushroom</name>
    <name type="synonym">Gymnopilus spectabilis subsp. junonius</name>
    <dbReference type="NCBI Taxonomy" id="109634"/>
    <lineage>
        <taxon>Eukaryota</taxon>
        <taxon>Fungi</taxon>
        <taxon>Dikarya</taxon>
        <taxon>Basidiomycota</taxon>
        <taxon>Agaricomycotina</taxon>
        <taxon>Agaricomycetes</taxon>
        <taxon>Agaricomycetidae</taxon>
        <taxon>Agaricales</taxon>
        <taxon>Agaricineae</taxon>
        <taxon>Hymenogastraceae</taxon>
        <taxon>Gymnopilus</taxon>
    </lineage>
</organism>
<evidence type="ECO:0000313" key="2">
    <source>
        <dbReference type="Proteomes" id="UP000724874"/>
    </source>
</evidence>
<sequence>MPIAVPPISYPGLNQFTPPFSNPSHPAVAPITESWEEVEGRRWKHGQRWEWVQRKWKVAMRWATSGRGPTTSLKRTNNITAFHLLHTPPYSTLGRNATSYFLLVIKSTSNDDYKTNIAANM</sequence>
<keyword evidence="2" id="KW-1185">Reference proteome</keyword>
<name>A0A9P5NM80_GYMJU</name>
<evidence type="ECO:0000313" key="1">
    <source>
        <dbReference type="EMBL" id="KAF8892796.1"/>
    </source>
</evidence>
<accession>A0A9P5NM80</accession>
<dbReference type="Proteomes" id="UP000724874">
    <property type="component" value="Unassembled WGS sequence"/>
</dbReference>